<dbReference type="InterPro" id="IPR050484">
    <property type="entry name" value="Transf_Hexapept/Carb_Anhydrase"/>
</dbReference>
<proteinExistence type="predicted"/>
<comment type="caution">
    <text evidence="1">The sequence shown here is derived from an EMBL/GenBank/DDBJ whole genome shotgun (WGS) entry which is preliminary data.</text>
</comment>
<dbReference type="GO" id="GO:0016740">
    <property type="term" value="F:transferase activity"/>
    <property type="evidence" value="ECO:0007669"/>
    <property type="project" value="UniProtKB-KW"/>
</dbReference>
<dbReference type="InterPro" id="IPR001451">
    <property type="entry name" value="Hexapep"/>
</dbReference>
<reference evidence="1 2" key="1">
    <citation type="submission" date="2011-01" db="EMBL/GenBank/DDBJ databases">
        <authorList>
            <person name="Muzny D."/>
            <person name="Qin X."/>
            <person name="Deng J."/>
            <person name="Jiang H."/>
            <person name="Liu Y."/>
            <person name="Qu J."/>
            <person name="Song X.-Z."/>
            <person name="Zhang L."/>
            <person name="Thornton R."/>
            <person name="Coyle M."/>
            <person name="Francisco L."/>
            <person name="Jackson L."/>
            <person name="Javaid M."/>
            <person name="Korchina V."/>
            <person name="Kovar C."/>
            <person name="Mata R."/>
            <person name="Mathew T."/>
            <person name="Ngo R."/>
            <person name="Nguyen L."/>
            <person name="Nguyen N."/>
            <person name="Okwuonu G."/>
            <person name="Ongeri F."/>
            <person name="Pham C."/>
            <person name="Simmons D."/>
            <person name="Wilczek-Boney K."/>
            <person name="Hale W."/>
            <person name="Jakkamsetti A."/>
            <person name="Pham P."/>
            <person name="Ruth R."/>
            <person name="San Lucas F."/>
            <person name="Warren J."/>
            <person name="Zhang J."/>
            <person name="Zhao Z."/>
            <person name="Zhou C."/>
            <person name="Zhu D."/>
            <person name="Lee S."/>
            <person name="Bess C."/>
            <person name="Blankenburg K."/>
            <person name="Forbes L."/>
            <person name="Fu Q."/>
            <person name="Gubbala S."/>
            <person name="Hirani K."/>
            <person name="Jayaseelan J.C."/>
            <person name="Lara F."/>
            <person name="Munidasa M."/>
            <person name="Palculict T."/>
            <person name="Patil S."/>
            <person name="Pu L.-L."/>
            <person name="Saada N."/>
            <person name="Tang L."/>
            <person name="Weissenberger G."/>
            <person name="Zhu Y."/>
            <person name="Hemphill L."/>
            <person name="Shang Y."/>
            <person name="Youmans B."/>
            <person name="Ayvaz T."/>
            <person name="Ross M."/>
            <person name="Santibanez J."/>
            <person name="Aqrawi P."/>
            <person name="Gross S."/>
            <person name="Joshi V."/>
            <person name="Fowler G."/>
            <person name="Nazareth L."/>
            <person name="Reid J."/>
            <person name="Worley K."/>
            <person name="Petrosino J."/>
            <person name="Highlander S."/>
            <person name="Gibbs R."/>
        </authorList>
    </citation>
    <scope>NUCLEOTIDE SEQUENCE [LARGE SCALE GENOMIC DNA]</scope>
    <source>
        <strain evidence="1 2">ATCC 33394</strain>
    </source>
</reference>
<sequence length="212" mass="23225">MRQGGEPQGVQVVRQGEPTPYHCDFNSLYIDKELFMPSVRPYLHYLPHIAPNVYIDPSATVIGNVRLGEDSSVWCGSVIRGDVNHIHIGRRSNIQDLAMLHVSHKTEQKPEGSPLLIGDDVTVGHHAMLHGCTIGNRVLVGMGSIVLDDAVVEDEVVIGAGSLVPPRKRLKSGFLYMGSPAVAVRELTDAERAHFLYSAAHYVKLAADYLQP</sequence>
<dbReference type="Gene3D" id="2.160.10.10">
    <property type="entry name" value="Hexapeptide repeat proteins"/>
    <property type="match status" value="1"/>
</dbReference>
<dbReference type="Pfam" id="PF00132">
    <property type="entry name" value="Hexapep"/>
    <property type="match status" value="2"/>
</dbReference>
<organism evidence="1 2">
    <name type="scientific">Kingella denitrificans ATCC 33394</name>
    <dbReference type="NCBI Taxonomy" id="888741"/>
    <lineage>
        <taxon>Bacteria</taxon>
        <taxon>Pseudomonadati</taxon>
        <taxon>Pseudomonadota</taxon>
        <taxon>Betaproteobacteria</taxon>
        <taxon>Neisseriales</taxon>
        <taxon>Neisseriaceae</taxon>
        <taxon>Kingella</taxon>
    </lineage>
</organism>
<evidence type="ECO:0000313" key="2">
    <source>
        <dbReference type="Proteomes" id="UP000004088"/>
    </source>
</evidence>
<dbReference type="PANTHER" id="PTHR13061">
    <property type="entry name" value="DYNACTIN SUBUNIT P25"/>
    <property type="match status" value="1"/>
</dbReference>
<dbReference type="AlphaFoldDB" id="F0EZT0"/>
<keyword evidence="1" id="KW-0808">Transferase</keyword>
<accession>F0EZT0</accession>
<dbReference type="SUPFAM" id="SSF51161">
    <property type="entry name" value="Trimeric LpxA-like enzymes"/>
    <property type="match status" value="1"/>
</dbReference>
<keyword evidence="2" id="KW-1185">Reference proteome</keyword>
<dbReference type="InterPro" id="IPR047324">
    <property type="entry name" value="LbH_gamma_CA-like"/>
</dbReference>
<evidence type="ECO:0000313" key="1">
    <source>
        <dbReference type="EMBL" id="EGC17249.1"/>
    </source>
</evidence>
<dbReference type="Proteomes" id="UP000004088">
    <property type="component" value="Unassembled WGS sequence"/>
</dbReference>
<dbReference type="EMBL" id="AEWV01000021">
    <property type="protein sequence ID" value="EGC17249.1"/>
    <property type="molecule type" value="Genomic_DNA"/>
</dbReference>
<gene>
    <name evidence="1" type="ORF">HMPREF9098_1265</name>
</gene>
<dbReference type="InterPro" id="IPR011004">
    <property type="entry name" value="Trimer_LpxA-like_sf"/>
</dbReference>
<dbReference type="STRING" id="888741.HMPREF9098_1265"/>
<protein>
    <submittedName>
        <fullName evidence="1">Bacterial transferase hexapeptide repeat protein</fullName>
    </submittedName>
</protein>
<dbReference type="PANTHER" id="PTHR13061:SF56">
    <property type="entry name" value="PROTEIN YRDA"/>
    <property type="match status" value="1"/>
</dbReference>
<name>F0EZT0_9NEIS</name>
<dbReference type="CDD" id="cd04645">
    <property type="entry name" value="LbH_gamma_CA_like"/>
    <property type="match status" value="1"/>
</dbReference>
<dbReference type="HOGENOM" id="CLU_064827_7_0_4"/>